<protein>
    <submittedName>
        <fullName evidence="3">Uncharacterized protein</fullName>
    </submittedName>
</protein>
<dbReference type="Proteomes" id="UP001392437">
    <property type="component" value="Unassembled WGS sequence"/>
</dbReference>
<dbReference type="AlphaFoldDB" id="A0AAW0R384"/>
<dbReference type="EMBL" id="JAQQWP010000003">
    <property type="protein sequence ID" value="KAK8123362.1"/>
    <property type="molecule type" value="Genomic_DNA"/>
</dbReference>
<evidence type="ECO:0000313" key="3">
    <source>
        <dbReference type="EMBL" id="KAK8123362.1"/>
    </source>
</evidence>
<keyword evidence="2" id="KW-0472">Membrane</keyword>
<feature type="region of interest" description="Disordered" evidence="1">
    <location>
        <begin position="318"/>
        <end position="342"/>
    </location>
</feature>
<keyword evidence="2" id="KW-1133">Transmembrane helix</keyword>
<feature type="region of interest" description="Disordered" evidence="1">
    <location>
        <begin position="197"/>
        <end position="298"/>
    </location>
</feature>
<proteinExistence type="predicted"/>
<feature type="compositionally biased region" description="Low complexity" evidence="1">
    <location>
        <begin position="13"/>
        <end position="24"/>
    </location>
</feature>
<evidence type="ECO:0000256" key="1">
    <source>
        <dbReference type="SAM" id="MobiDB-lite"/>
    </source>
</evidence>
<keyword evidence="4" id="KW-1185">Reference proteome</keyword>
<sequence>MKRIKDKFGSMNSQKNTGKSSTGKSGKGDESRKPYAKKQNPDLDPSMQEIDDDEETYDLSMYQPGHVGKSEEELYGEYESEGSEIFSDEESEEDLGPLHFESEAVWAAKKGTDPEGWDETVKAHFASLPNAELTSAMKELRGDFANTTQQLKDFADTTEKLSTEISELSTLVANQSQDISALIDNNTTVIDTPNDKTWTTGILTPPPGAASTPAAGSREANPISIDFKRKREKPQASGSVIDPSPLRQAFTPGNSSSSSEASASTSPTKPSKGKGTQKGIETTGATAGKTKTDESFSTPAEIMAPLSERHRALAAKIRKHAESEQAKNPPAEARNGQAQTGTAVDRQGLGEVQAKKLGGDIAKLQATVDEIMKSMAHVLGGRSTSEYSIYGVHPLVLAPGLTILVAAVILCVIIMGAFSVVVCSWVLSWRK</sequence>
<reference evidence="3 4" key="1">
    <citation type="submission" date="2023-01" db="EMBL/GenBank/DDBJ databases">
        <title>Analysis of 21 Apiospora genomes using comparative genomics revels a genus with tremendous synthesis potential of carbohydrate active enzymes and secondary metabolites.</title>
        <authorList>
            <person name="Sorensen T."/>
        </authorList>
    </citation>
    <scope>NUCLEOTIDE SEQUENCE [LARGE SCALE GENOMIC DNA]</scope>
    <source>
        <strain evidence="3 4">CBS 117206</strain>
    </source>
</reference>
<comment type="caution">
    <text evidence="3">The sequence shown here is derived from an EMBL/GenBank/DDBJ whole genome shotgun (WGS) entry which is preliminary data.</text>
</comment>
<name>A0AAW0R384_9PEZI</name>
<feature type="compositionally biased region" description="Low complexity" evidence="1">
    <location>
        <begin position="255"/>
        <end position="270"/>
    </location>
</feature>
<feature type="region of interest" description="Disordered" evidence="1">
    <location>
        <begin position="1"/>
        <end position="95"/>
    </location>
</feature>
<feature type="compositionally biased region" description="Acidic residues" evidence="1">
    <location>
        <begin position="73"/>
        <end position="95"/>
    </location>
</feature>
<evidence type="ECO:0000256" key="2">
    <source>
        <dbReference type="SAM" id="Phobius"/>
    </source>
</evidence>
<keyword evidence="2" id="KW-0812">Transmembrane</keyword>
<gene>
    <name evidence="3" type="ORF">PG999_003280</name>
</gene>
<feature type="transmembrane region" description="Helical" evidence="2">
    <location>
        <begin position="403"/>
        <end position="427"/>
    </location>
</feature>
<evidence type="ECO:0000313" key="4">
    <source>
        <dbReference type="Proteomes" id="UP001392437"/>
    </source>
</evidence>
<organism evidence="3 4">
    <name type="scientific">Apiospora kogelbergensis</name>
    <dbReference type="NCBI Taxonomy" id="1337665"/>
    <lineage>
        <taxon>Eukaryota</taxon>
        <taxon>Fungi</taxon>
        <taxon>Dikarya</taxon>
        <taxon>Ascomycota</taxon>
        <taxon>Pezizomycotina</taxon>
        <taxon>Sordariomycetes</taxon>
        <taxon>Xylariomycetidae</taxon>
        <taxon>Amphisphaeriales</taxon>
        <taxon>Apiosporaceae</taxon>
        <taxon>Apiospora</taxon>
    </lineage>
</organism>
<accession>A0AAW0R384</accession>